<dbReference type="AlphaFoldDB" id="A0A8J3CGY0"/>
<sequence length="132" mass="14570">MSIAPTHPNEAIVLCEIAMSIHTGPAERYWSPQRIRSLFRAVLIAQRAAAAHAYGDELDVREIPDFNDVGPDTAILARANAYVGQLHRGLRLMTSNIVDKQGNTWLPDRYRSELAALQLATAERAAGYLLTT</sequence>
<protein>
    <submittedName>
        <fullName evidence="1">Uncharacterized protein</fullName>
    </submittedName>
</protein>
<proteinExistence type="predicted"/>
<reference evidence="1" key="1">
    <citation type="journal article" date="2014" name="Int. J. Syst. Evol. Microbiol.">
        <title>Complete genome sequence of Corynebacterium casei LMG S-19264T (=DSM 44701T), isolated from a smear-ripened cheese.</title>
        <authorList>
            <consortium name="US DOE Joint Genome Institute (JGI-PGF)"/>
            <person name="Walter F."/>
            <person name="Albersmeier A."/>
            <person name="Kalinowski J."/>
            <person name="Ruckert C."/>
        </authorList>
    </citation>
    <scope>NUCLEOTIDE SEQUENCE</scope>
    <source>
        <strain evidence="1">CGMCC 4.5737</strain>
    </source>
</reference>
<dbReference type="Proteomes" id="UP000637578">
    <property type="component" value="Unassembled WGS sequence"/>
</dbReference>
<reference evidence="1" key="2">
    <citation type="submission" date="2020-09" db="EMBL/GenBank/DDBJ databases">
        <authorList>
            <person name="Sun Q."/>
            <person name="Zhou Y."/>
        </authorList>
    </citation>
    <scope>NUCLEOTIDE SEQUENCE</scope>
    <source>
        <strain evidence="1">CGMCC 4.5737</strain>
    </source>
</reference>
<evidence type="ECO:0000313" key="1">
    <source>
        <dbReference type="EMBL" id="GGM67672.1"/>
    </source>
</evidence>
<evidence type="ECO:0000313" key="2">
    <source>
        <dbReference type="Proteomes" id="UP000637578"/>
    </source>
</evidence>
<name>A0A8J3CGY0_9PSEU</name>
<keyword evidence="2" id="KW-1185">Reference proteome</keyword>
<gene>
    <name evidence="1" type="ORF">GCM10012275_42820</name>
</gene>
<accession>A0A8J3CGY0</accession>
<comment type="caution">
    <text evidence="1">The sequence shown here is derived from an EMBL/GenBank/DDBJ whole genome shotgun (WGS) entry which is preliminary data.</text>
</comment>
<dbReference type="EMBL" id="BMMK01000022">
    <property type="protein sequence ID" value="GGM67672.1"/>
    <property type="molecule type" value="Genomic_DNA"/>
</dbReference>
<dbReference type="RefSeq" id="WP_189060192.1">
    <property type="nucleotide sequence ID" value="NZ_BMMK01000022.1"/>
</dbReference>
<organism evidence="1 2">
    <name type="scientific">Longimycelium tulufanense</name>
    <dbReference type="NCBI Taxonomy" id="907463"/>
    <lineage>
        <taxon>Bacteria</taxon>
        <taxon>Bacillati</taxon>
        <taxon>Actinomycetota</taxon>
        <taxon>Actinomycetes</taxon>
        <taxon>Pseudonocardiales</taxon>
        <taxon>Pseudonocardiaceae</taxon>
        <taxon>Longimycelium</taxon>
    </lineage>
</organism>